<dbReference type="PROSITE" id="PS51375">
    <property type="entry name" value="PPR"/>
    <property type="match status" value="5"/>
</dbReference>
<reference evidence="3 4" key="1">
    <citation type="journal article" date="2024" name="Plant Biotechnol. J.">
        <title>Dendrobium thyrsiflorum genome and its molecular insights into genes involved in important horticultural traits.</title>
        <authorList>
            <person name="Chen B."/>
            <person name="Wang J.Y."/>
            <person name="Zheng P.J."/>
            <person name="Li K.L."/>
            <person name="Liang Y.M."/>
            <person name="Chen X.F."/>
            <person name="Zhang C."/>
            <person name="Zhao X."/>
            <person name="He X."/>
            <person name="Zhang G.Q."/>
            <person name="Liu Z.J."/>
            <person name="Xu Q."/>
        </authorList>
    </citation>
    <scope>NUCLEOTIDE SEQUENCE [LARGE SCALE GENOMIC DNA]</scope>
    <source>
        <strain evidence="3">GZMU011</strain>
    </source>
</reference>
<feature type="repeat" description="PPR" evidence="2">
    <location>
        <begin position="84"/>
        <end position="118"/>
    </location>
</feature>
<feature type="repeat" description="PPR" evidence="2">
    <location>
        <begin position="192"/>
        <end position="222"/>
    </location>
</feature>
<dbReference type="Pfam" id="PF20431">
    <property type="entry name" value="E_motif"/>
    <property type="match status" value="1"/>
</dbReference>
<dbReference type="Pfam" id="PF01535">
    <property type="entry name" value="PPR"/>
    <property type="match status" value="6"/>
</dbReference>
<dbReference type="Gene3D" id="1.25.40.10">
    <property type="entry name" value="Tetratricopeptide repeat domain"/>
    <property type="match status" value="4"/>
</dbReference>
<dbReference type="EMBL" id="JANQDX010000011">
    <property type="protein sequence ID" value="KAL0916958.1"/>
    <property type="molecule type" value="Genomic_DNA"/>
</dbReference>
<sequence>MAAADHRKELWRLLLNLSEECQSMLQLKRIHARLLRHHISAPLILSKLLLFAAVSPHGNLHYATLLFSHHYHQDISLSRCSSTTAFFYNTLMRGYANTTSPSLSLSLFISMRRHSVPPDHFTFTFLLKAQARASSLSSNDDASIHAQVFKFGCLGSQGTHLHVHNALIHLYASLALPDAALQMLDEMPVRPDAVSWSGLLNAYLRAGDPDGARGFFDEIIPAEHRDVVSWTAMISGYARAGRPRDALQLFDEMPMPPDEVTMIGLVSACAAIGDLEAGEDLHSYMEARGLCWMVALRNALIDMYAKCGCLLRARQLFDEMKEGTRSLVTWNSMIWAHAAHGDAEEAIKLFRRISSREVQHVRPDGVTNLAVLSACAHAGRVEEGRKLFDEMKKRGEEVGVEHYGCMVDMLGRAGMLNEAWHLVEEMPFERNDKVWGALLGGCRIYGDVKMGERAVAKLMKLKPEEGGYYILLSAIYVEAGRPVDAAMIRRSMDLRKATKTPGLSHNGSQSSIYFDDLIRQPQLV</sequence>
<dbReference type="AlphaFoldDB" id="A0ABD0UWN6"/>
<dbReference type="InterPro" id="IPR046960">
    <property type="entry name" value="PPR_At4g14850-like_plant"/>
</dbReference>
<name>A0ABD0UWN6_DENTH</name>
<protein>
    <recommendedName>
        <fullName evidence="5">Pentatricopeptide repeat-containing protein</fullName>
    </recommendedName>
</protein>
<evidence type="ECO:0000313" key="4">
    <source>
        <dbReference type="Proteomes" id="UP001552299"/>
    </source>
</evidence>
<keyword evidence="4" id="KW-1185">Reference proteome</keyword>
<dbReference type="FunFam" id="1.25.40.10:FF:000348">
    <property type="entry name" value="Pentatricopeptide repeat-containing protein chloroplastic"/>
    <property type="match status" value="1"/>
</dbReference>
<dbReference type="FunFam" id="1.25.40.10:FF:000345">
    <property type="entry name" value="Pentatricopeptide repeat-containing protein"/>
    <property type="match status" value="1"/>
</dbReference>
<evidence type="ECO:0000256" key="1">
    <source>
        <dbReference type="ARBA" id="ARBA00022737"/>
    </source>
</evidence>
<organism evidence="3 4">
    <name type="scientific">Dendrobium thyrsiflorum</name>
    <name type="common">Pinecone-like raceme dendrobium</name>
    <name type="synonym">Orchid</name>
    <dbReference type="NCBI Taxonomy" id="117978"/>
    <lineage>
        <taxon>Eukaryota</taxon>
        <taxon>Viridiplantae</taxon>
        <taxon>Streptophyta</taxon>
        <taxon>Embryophyta</taxon>
        <taxon>Tracheophyta</taxon>
        <taxon>Spermatophyta</taxon>
        <taxon>Magnoliopsida</taxon>
        <taxon>Liliopsida</taxon>
        <taxon>Asparagales</taxon>
        <taxon>Orchidaceae</taxon>
        <taxon>Epidendroideae</taxon>
        <taxon>Malaxideae</taxon>
        <taxon>Dendrobiinae</taxon>
        <taxon>Dendrobium</taxon>
    </lineage>
</organism>
<dbReference type="PANTHER" id="PTHR47926:SF473">
    <property type="entry name" value="(WILD MALAYSIAN BANANA) HYPOTHETICAL PROTEIN"/>
    <property type="match status" value="1"/>
</dbReference>
<feature type="repeat" description="PPR" evidence="2">
    <location>
        <begin position="326"/>
        <end position="360"/>
    </location>
</feature>
<dbReference type="Pfam" id="PF13041">
    <property type="entry name" value="PPR_2"/>
    <property type="match status" value="2"/>
</dbReference>
<feature type="repeat" description="PPR" evidence="2">
    <location>
        <begin position="226"/>
        <end position="256"/>
    </location>
</feature>
<dbReference type="InterPro" id="IPR011990">
    <property type="entry name" value="TPR-like_helical_dom_sf"/>
</dbReference>
<comment type="caution">
    <text evidence="3">The sequence shown here is derived from an EMBL/GenBank/DDBJ whole genome shotgun (WGS) entry which is preliminary data.</text>
</comment>
<gene>
    <name evidence="3" type="ORF">M5K25_014515</name>
</gene>
<evidence type="ECO:0000313" key="3">
    <source>
        <dbReference type="EMBL" id="KAL0916958.1"/>
    </source>
</evidence>
<dbReference type="SUPFAM" id="SSF48452">
    <property type="entry name" value="TPR-like"/>
    <property type="match status" value="1"/>
</dbReference>
<dbReference type="NCBIfam" id="TIGR00756">
    <property type="entry name" value="PPR"/>
    <property type="match status" value="7"/>
</dbReference>
<evidence type="ECO:0000256" key="2">
    <source>
        <dbReference type="PROSITE-ProRule" id="PRU00708"/>
    </source>
</evidence>
<dbReference type="InterPro" id="IPR002885">
    <property type="entry name" value="PPR_rpt"/>
</dbReference>
<accession>A0ABD0UWN6</accession>
<dbReference type="Proteomes" id="UP001552299">
    <property type="component" value="Unassembled WGS sequence"/>
</dbReference>
<dbReference type="InterPro" id="IPR046848">
    <property type="entry name" value="E_motif"/>
</dbReference>
<proteinExistence type="predicted"/>
<feature type="repeat" description="PPR" evidence="2">
    <location>
        <begin position="364"/>
        <end position="398"/>
    </location>
</feature>
<evidence type="ECO:0008006" key="5">
    <source>
        <dbReference type="Google" id="ProtNLM"/>
    </source>
</evidence>
<dbReference type="PANTHER" id="PTHR47926">
    <property type="entry name" value="PENTATRICOPEPTIDE REPEAT-CONTAINING PROTEIN"/>
    <property type="match status" value="1"/>
</dbReference>
<keyword evidence="1" id="KW-0677">Repeat</keyword>